<keyword evidence="7" id="KW-0460">Magnesium</keyword>
<comment type="PTM">
    <text evidence="7">Carboxylation is probably crucial for Mg(2+) binding and, consequently, for the gamma-phosphate positioning of ATP.</text>
</comment>
<dbReference type="InterPro" id="IPR005863">
    <property type="entry name" value="UDP-N-AcMur_synth"/>
</dbReference>
<dbReference type="SUPFAM" id="SSF53623">
    <property type="entry name" value="MurD-like peptide ligases, catalytic domain"/>
    <property type="match status" value="2"/>
</dbReference>
<evidence type="ECO:0000259" key="12">
    <source>
        <dbReference type="Pfam" id="PF02875"/>
    </source>
</evidence>
<dbReference type="InterPro" id="IPR035911">
    <property type="entry name" value="MurE/MurF_N"/>
</dbReference>
<dbReference type="EC" id="6.3.2.13" evidence="7"/>
<keyword evidence="5 8" id="KW-0131">Cell cycle</keyword>
<evidence type="ECO:0000259" key="13">
    <source>
        <dbReference type="Pfam" id="PF08245"/>
    </source>
</evidence>
<evidence type="ECO:0000313" key="15">
    <source>
        <dbReference type="Proteomes" id="UP000831607"/>
    </source>
</evidence>
<feature type="binding site" evidence="7">
    <location>
        <position position="469"/>
    </location>
    <ligand>
        <name>meso-2,6-diaminopimelate</name>
        <dbReference type="ChEBI" id="CHEBI:57791"/>
    </ligand>
</feature>
<comment type="cofactor">
    <cofactor evidence="7">
        <name>Mg(2+)</name>
        <dbReference type="ChEBI" id="CHEBI:18420"/>
    </cofactor>
</comment>
<dbReference type="Pfam" id="PF02875">
    <property type="entry name" value="Mur_ligase_C"/>
    <property type="match status" value="2"/>
</dbReference>
<dbReference type="InterPro" id="IPR004101">
    <property type="entry name" value="Mur_ligase_C"/>
</dbReference>
<dbReference type="NCBIfam" id="NF001126">
    <property type="entry name" value="PRK00139.1-4"/>
    <property type="match status" value="1"/>
</dbReference>
<dbReference type="Gene3D" id="3.40.1190.10">
    <property type="entry name" value="Mur-like, catalytic domain"/>
    <property type="match status" value="2"/>
</dbReference>
<comment type="pathway">
    <text evidence="8 9">Cell wall biogenesis; peptidoglycan biosynthesis.</text>
</comment>
<evidence type="ECO:0000256" key="6">
    <source>
        <dbReference type="ARBA" id="ARBA00023316"/>
    </source>
</evidence>
<keyword evidence="8" id="KW-0547">Nucleotide-binding</keyword>
<feature type="binding site" evidence="7">
    <location>
        <position position="390"/>
    </location>
    <ligand>
        <name>meso-2,6-diaminopimelate</name>
        <dbReference type="ChEBI" id="CHEBI:57791"/>
    </ligand>
</feature>
<reference evidence="14 15" key="1">
    <citation type="submission" date="2020-11" db="EMBL/GenBank/DDBJ databases">
        <title>Algicoccus daihaiensis sp.nov., isolated from Daihai Lake in Inner Mongolia.</title>
        <authorList>
            <person name="Kai J."/>
        </authorList>
    </citation>
    <scope>NUCLEOTIDE SEQUENCE [LARGE SCALE GENOMIC DNA]</scope>
    <source>
        <strain evidence="15">f23</strain>
    </source>
</reference>
<dbReference type="InterPro" id="IPR036615">
    <property type="entry name" value="Mur_ligase_C_dom_sf"/>
</dbReference>
<evidence type="ECO:0000259" key="11">
    <source>
        <dbReference type="Pfam" id="PF01225"/>
    </source>
</evidence>
<comment type="catalytic activity">
    <reaction evidence="8 10">
        <text>D-alanyl-D-alanine + UDP-N-acetyl-alpha-D-muramoyl-L-alanyl-gamma-D-glutamyl-meso-2,6-diaminopimelate + ATP = UDP-N-acetyl-alpha-D-muramoyl-L-alanyl-gamma-D-glutamyl-meso-2,6-diaminopimeloyl-D-alanyl-D-alanine + ADP + phosphate + H(+)</text>
        <dbReference type="Rhea" id="RHEA:28374"/>
        <dbReference type="ChEBI" id="CHEBI:15378"/>
        <dbReference type="ChEBI" id="CHEBI:30616"/>
        <dbReference type="ChEBI" id="CHEBI:43474"/>
        <dbReference type="ChEBI" id="CHEBI:57822"/>
        <dbReference type="ChEBI" id="CHEBI:61386"/>
        <dbReference type="ChEBI" id="CHEBI:83905"/>
        <dbReference type="ChEBI" id="CHEBI:456216"/>
        <dbReference type="EC" id="6.3.2.10"/>
    </reaction>
</comment>
<dbReference type="Gene3D" id="3.90.190.20">
    <property type="entry name" value="Mur ligase, C-terminal domain"/>
    <property type="match status" value="2"/>
</dbReference>
<feature type="domain" description="Mur ligase C-terminal" evidence="12">
    <location>
        <begin position="334"/>
        <end position="467"/>
    </location>
</feature>
<feature type="domain" description="Mur ligase C-terminal" evidence="12">
    <location>
        <begin position="792"/>
        <end position="909"/>
    </location>
</feature>
<feature type="binding site" evidence="7">
    <location>
        <position position="183"/>
    </location>
    <ligand>
        <name>UDP-N-acetyl-alpha-D-muramoyl-L-alanyl-D-glutamate</name>
        <dbReference type="ChEBI" id="CHEBI:83900"/>
    </ligand>
</feature>
<comment type="function">
    <text evidence="8 10">Involved in cell wall formation. Catalyzes the final step in the synthesis of UDP-N-acetylmuramoyl-pentapeptide, the precursor of murein.</text>
</comment>
<dbReference type="NCBIfam" id="NF008896">
    <property type="entry name" value="PRK11929.1"/>
    <property type="match status" value="1"/>
</dbReference>
<dbReference type="InterPro" id="IPR036565">
    <property type="entry name" value="Mur-like_cat_sf"/>
</dbReference>
<feature type="domain" description="Mur ligase central" evidence="13">
    <location>
        <begin position="579"/>
        <end position="770"/>
    </location>
</feature>
<dbReference type="Pfam" id="PF08245">
    <property type="entry name" value="Mur_ligase_M"/>
    <property type="match status" value="2"/>
</dbReference>
<dbReference type="EMBL" id="CP063982">
    <property type="protein sequence ID" value="UOD50837.1"/>
    <property type="molecule type" value="Genomic_DNA"/>
</dbReference>
<evidence type="ECO:0000256" key="9">
    <source>
        <dbReference type="RuleBase" id="RU004135"/>
    </source>
</evidence>
<dbReference type="SUPFAM" id="SSF53244">
    <property type="entry name" value="MurD-like peptide ligases, peptide-binding domain"/>
    <property type="match status" value="2"/>
</dbReference>
<evidence type="ECO:0000256" key="4">
    <source>
        <dbReference type="ARBA" id="ARBA00022984"/>
    </source>
</evidence>
<dbReference type="InterPro" id="IPR005761">
    <property type="entry name" value="UDP-N-AcMur-Glu-dNH2Pim_ligase"/>
</dbReference>
<gene>
    <name evidence="8 14" type="primary">murF</name>
    <name evidence="7" type="synonym">murE</name>
    <name evidence="14" type="ORF">DHf2319_02630</name>
</gene>
<evidence type="ECO:0000256" key="3">
    <source>
        <dbReference type="ARBA" id="ARBA00022960"/>
    </source>
</evidence>
<comment type="function">
    <text evidence="7">Catalyzes the addition of meso-diaminopimelic acid to the nucleotide precursor UDP-N-acetylmuramoyl-L-alanyl-D-glutamate (UMAG) in the biosynthesis of bacterial cell-wall peptidoglycan.</text>
</comment>
<feature type="domain" description="Mur ligase central" evidence="13">
    <location>
        <begin position="111"/>
        <end position="311"/>
    </location>
</feature>
<dbReference type="HAMAP" id="MF_00208">
    <property type="entry name" value="MurE"/>
    <property type="match status" value="1"/>
</dbReference>
<evidence type="ECO:0000256" key="1">
    <source>
        <dbReference type="ARBA" id="ARBA00005898"/>
    </source>
</evidence>
<keyword evidence="2 8" id="KW-0132">Cell division</keyword>
<keyword evidence="15" id="KW-1185">Reference proteome</keyword>
<comment type="catalytic activity">
    <reaction evidence="7">
        <text>UDP-N-acetyl-alpha-D-muramoyl-L-alanyl-D-glutamate + meso-2,6-diaminopimelate + ATP = UDP-N-acetyl-alpha-D-muramoyl-L-alanyl-gamma-D-glutamyl-meso-2,6-diaminopimelate + ADP + phosphate + H(+)</text>
        <dbReference type="Rhea" id="RHEA:23676"/>
        <dbReference type="ChEBI" id="CHEBI:15378"/>
        <dbReference type="ChEBI" id="CHEBI:30616"/>
        <dbReference type="ChEBI" id="CHEBI:43474"/>
        <dbReference type="ChEBI" id="CHEBI:57791"/>
        <dbReference type="ChEBI" id="CHEBI:83900"/>
        <dbReference type="ChEBI" id="CHEBI:83905"/>
        <dbReference type="ChEBI" id="CHEBI:456216"/>
        <dbReference type="EC" id="6.3.2.13"/>
    </reaction>
</comment>
<dbReference type="PANTHER" id="PTHR23135:SF4">
    <property type="entry name" value="UDP-N-ACETYLMURAMOYL-L-ALANYL-D-GLUTAMATE--2,6-DIAMINOPIMELATE LIGASE MURE HOMOLOG, CHLOROPLASTIC"/>
    <property type="match status" value="1"/>
</dbReference>
<keyword evidence="8" id="KW-0963">Cytoplasm</keyword>
<dbReference type="InterPro" id="IPR013221">
    <property type="entry name" value="Mur_ligase_cen"/>
</dbReference>
<dbReference type="PANTHER" id="PTHR23135">
    <property type="entry name" value="MUR LIGASE FAMILY MEMBER"/>
    <property type="match status" value="1"/>
</dbReference>
<dbReference type="Pfam" id="PF01225">
    <property type="entry name" value="Mur_ligase"/>
    <property type="match status" value="2"/>
</dbReference>
<sequence>MSNSNIALDRLVAQIKAVSPKGSLCLDSRQVTPGDVFVACPGHDADGRDYMGDAISRGAVAIVHEAGLTSLQQQALGLLPAWPVKQLRNVLGELASLWWDDPSAALTLIAITGTNGKTTTTQWLTAALRSADIRCGAIGTLGLAGIDGQVGNALLTTPDVLSLHRYLSQLRAAGATHVVMEASSIGLEQGRLDGVKVDVAVFTNLTQDHLDYHGDMQAYARAKALLFARPELTNAVINVDDQYAGSMRKDCKAKVLTYGLKSADANLKVAQLEQQADGQLFQLVTDEQIVQVKTPFFGGYAISNLLAVAGVLKALGWPLAEICKALQSLPAVDGRMEPVNPIHDNAVLPRVLVDYAHTPDALANVLQALVPLTRARGGRLWCVVGCGGDRDPHKRPLMAKAAQTYADQVVFTSDNPRHEDPRAILRDMTKDLINLEGIEVEADRALAILDAIWRADAADVVLIAGKGHEQYQDISGSQYPFDDRQWARLGLLLAQTPVSVETDSRQLTAGALFVALRGAKFDGHDYLESVRTAGAVAAIVQQPDETIELPQIVLGDTLGALQTIATAWRRRFDLPVIGVTGSNGKTTTKEMVASICRAWVGDANVLCTAGNLNNEIGVPLTIMRLREHHRVAVIEMGMNHPGEIELLASVAQPTVALVLNAQREHQEFMHSVQAVANENGQVLRALPAAGTAVYPAGDAFSELWANLGGHVQTHLTFGQDIQASLVIRDCHLNALGSEFVLQHGQQVVNIKLPVAGWHNVFNAAAAAACALAAGAPLSTAADGLSGFAAVKGRLMAHQLADGSTLIDDTYNANPDSVRAAIDVLTTLSAPRALVLGDMGEVGENGPQMHAEVGCYAKDKAIDYLWALGQATRDSVQAFGADAHWFESPEALCEHAMSVKPASVLVKGSRFMAMERVVNQLLTMQSTKQEQGAGHAG</sequence>
<feature type="binding site" evidence="8">
    <location>
        <begin position="581"/>
        <end position="587"/>
    </location>
    <ligand>
        <name>ATP</name>
        <dbReference type="ChEBI" id="CHEBI:30616"/>
    </ligand>
</feature>
<proteinExistence type="inferred from homology"/>
<feature type="binding site" evidence="7">
    <location>
        <begin position="156"/>
        <end position="157"/>
    </location>
    <ligand>
        <name>UDP-N-acetyl-alpha-D-muramoyl-L-alanyl-D-glutamate</name>
        <dbReference type="ChEBI" id="CHEBI:83900"/>
    </ligand>
</feature>
<evidence type="ECO:0000256" key="2">
    <source>
        <dbReference type="ARBA" id="ARBA00022618"/>
    </source>
</evidence>
<dbReference type="InterPro" id="IPR000713">
    <property type="entry name" value="Mur_ligase_N"/>
</dbReference>
<dbReference type="GO" id="GO:0016874">
    <property type="term" value="F:ligase activity"/>
    <property type="evidence" value="ECO:0007669"/>
    <property type="project" value="UniProtKB-KW"/>
</dbReference>
<feature type="binding site" evidence="7">
    <location>
        <position position="189"/>
    </location>
    <ligand>
        <name>UDP-N-acetyl-alpha-D-muramoyl-L-alanyl-D-glutamate</name>
        <dbReference type="ChEBI" id="CHEBI:83900"/>
    </ligand>
</feature>
<evidence type="ECO:0000256" key="10">
    <source>
        <dbReference type="RuleBase" id="RU004136"/>
    </source>
</evidence>
<dbReference type="SUPFAM" id="SSF63418">
    <property type="entry name" value="MurE/MurF N-terminal domain"/>
    <property type="match status" value="2"/>
</dbReference>
<dbReference type="Gene3D" id="3.40.1390.10">
    <property type="entry name" value="MurE/MurF, N-terminal domain"/>
    <property type="match status" value="2"/>
</dbReference>
<comment type="subcellular location">
    <subcellularLocation>
        <location evidence="8 9">Cytoplasm</location>
    </subcellularLocation>
</comment>
<feature type="domain" description="Mur ligase N-terminal catalytic" evidence="11">
    <location>
        <begin position="25"/>
        <end position="96"/>
    </location>
</feature>
<feature type="binding site" evidence="7">
    <location>
        <begin position="113"/>
        <end position="119"/>
    </location>
    <ligand>
        <name>ATP</name>
        <dbReference type="ChEBI" id="CHEBI:30616"/>
    </ligand>
</feature>
<keyword evidence="6 8" id="KW-0961">Cell wall biogenesis/degradation</keyword>
<evidence type="ECO:0000256" key="7">
    <source>
        <dbReference type="HAMAP-Rule" id="MF_00208"/>
    </source>
</evidence>
<comment type="similarity">
    <text evidence="8">Belongs to the MurCDEF family. MurF subfamily.</text>
</comment>
<dbReference type="RefSeq" id="WP_243479249.1">
    <property type="nucleotide sequence ID" value="NZ_CP063982.1"/>
</dbReference>
<dbReference type="EC" id="6.3.2.10" evidence="8"/>
<dbReference type="HAMAP" id="MF_02019">
    <property type="entry name" value="MurF"/>
    <property type="match status" value="1"/>
</dbReference>
<feature type="binding site" evidence="7">
    <location>
        <position position="465"/>
    </location>
    <ligand>
        <name>meso-2,6-diaminopimelate</name>
        <dbReference type="ChEBI" id="CHEBI:57791"/>
    </ligand>
</feature>
<feature type="short sequence motif" description="Meso-diaminopimelate recognition motif" evidence="7">
    <location>
        <begin position="414"/>
        <end position="417"/>
    </location>
</feature>
<dbReference type="NCBIfam" id="TIGR01085">
    <property type="entry name" value="murE"/>
    <property type="match status" value="1"/>
</dbReference>
<keyword evidence="4 8" id="KW-0573">Peptidoglycan synthesis</keyword>
<feature type="binding site" evidence="7">
    <location>
        <begin position="414"/>
        <end position="417"/>
    </location>
    <ligand>
        <name>meso-2,6-diaminopimelate</name>
        <dbReference type="ChEBI" id="CHEBI:57791"/>
    </ligand>
</feature>
<feature type="modified residue" description="N6-carboxylysine" evidence="7">
    <location>
        <position position="223"/>
    </location>
</feature>
<dbReference type="NCBIfam" id="TIGR01143">
    <property type="entry name" value="murF"/>
    <property type="match status" value="1"/>
</dbReference>
<evidence type="ECO:0000256" key="5">
    <source>
        <dbReference type="ARBA" id="ARBA00023306"/>
    </source>
</evidence>
<organism evidence="14 15">
    <name type="scientific">Orrella daihaiensis</name>
    <dbReference type="NCBI Taxonomy" id="2782176"/>
    <lineage>
        <taxon>Bacteria</taxon>
        <taxon>Pseudomonadati</taxon>
        <taxon>Pseudomonadota</taxon>
        <taxon>Betaproteobacteria</taxon>
        <taxon>Burkholderiales</taxon>
        <taxon>Alcaligenaceae</taxon>
        <taxon>Orrella</taxon>
    </lineage>
</organism>
<keyword evidence="8 14" id="KW-0436">Ligase</keyword>
<feature type="domain" description="Mur ligase N-terminal catalytic" evidence="11">
    <location>
        <begin position="500"/>
        <end position="545"/>
    </location>
</feature>
<evidence type="ECO:0000313" key="14">
    <source>
        <dbReference type="EMBL" id="UOD50837.1"/>
    </source>
</evidence>
<comment type="caution">
    <text evidence="7">Lacks conserved residue(s) required for the propagation of feature annotation.</text>
</comment>
<name>A0ABY4AKN2_9BURK</name>
<feature type="binding site" evidence="7">
    <location>
        <position position="191"/>
    </location>
    <ligand>
        <name>UDP-N-acetyl-alpha-D-muramoyl-L-alanyl-D-glutamate</name>
        <dbReference type="ChEBI" id="CHEBI:83900"/>
    </ligand>
</feature>
<keyword evidence="8" id="KW-0067">ATP-binding</keyword>
<keyword evidence="3 8" id="KW-0133">Cell shape</keyword>
<feature type="binding site" evidence="7">
    <location>
        <position position="26"/>
    </location>
    <ligand>
        <name>UDP-N-acetyl-alpha-D-muramoyl-L-alanyl-D-glutamate</name>
        <dbReference type="ChEBI" id="CHEBI:83900"/>
    </ligand>
</feature>
<protein>
    <recommendedName>
        <fullName evidence="7 8">Multifunctional fusion protein</fullName>
    </recommendedName>
    <domain>
        <recommendedName>
            <fullName evidence="7">UDP-N-acetylmuramoyl-L-alanyl-D-glutamate--2,6-diaminopimelate ligase</fullName>
            <ecNumber evidence="7">6.3.2.13</ecNumber>
        </recommendedName>
        <alternativeName>
            <fullName evidence="7">Meso-A2pm-adding enzyme</fullName>
        </alternativeName>
        <alternativeName>
            <fullName evidence="7">Meso-diaminopimelate-adding enzyme</fullName>
        </alternativeName>
        <alternativeName>
            <fullName evidence="7">UDP-MurNAc-L-Ala-D-Glu:meso-diaminopimelate ligase</fullName>
        </alternativeName>
        <alternativeName>
            <fullName evidence="7">UDP-MurNAc-tripeptide synthetase</fullName>
        </alternativeName>
        <alternativeName>
            <fullName evidence="7">UDP-N-acetylmuramyl-tripeptide synthetase</fullName>
        </alternativeName>
    </domain>
    <domain>
        <recommendedName>
            <fullName evidence="8">UDP-N-acetylmuramoyl-tripeptide--D-alanyl-D-alanine ligase</fullName>
            <ecNumber evidence="8">6.3.2.10</ecNumber>
        </recommendedName>
        <alternativeName>
            <fullName evidence="8">D-alanyl-D-alanine-adding enzyme</fullName>
        </alternativeName>
    </domain>
</protein>
<dbReference type="Proteomes" id="UP000831607">
    <property type="component" value="Chromosome"/>
</dbReference>
<accession>A0ABY4AKN2</accession>
<feature type="binding site" evidence="7">
    <location>
        <position position="28"/>
    </location>
    <ligand>
        <name>UDP-N-acetyl-alpha-D-muramoyl-L-alanyl-D-glutamate</name>
        <dbReference type="ChEBI" id="CHEBI:83900"/>
    </ligand>
</feature>
<comment type="similarity">
    <text evidence="1 7">Belongs to the MurCDEF family. MurE subfamily.</text>
</comment>
<evidence type="ECO:0000256" key="8">
    <source>
        <dbReference type="HAMAP-Rule" id="MF_02019"/>
    </source>
</evidence>